<reference evidence="9 10" key="1">
    <citation type="journal article" date="2012" name="Science">
        <title>The Paleozoic origin of enzymatic lignin decomposition reconstructed from 31 fungal genomes.</title>
        <authorList>
            <person name="Floudas D."/>
            <person name="Binder M."/>
            <person name="Riley R."/>
            <person name="Barry K."/>
            <person name="Blanchette R.A."/>
            <person name="Henrissat B."/>
            <person name="Martinez A.T."/>
            <person name="Otillar R."/>
            <person name="Spatafora J.W."/>
            <person name="Yadav J.S."/>
            <person name="Aerts A."/>
            <person name="Benoit I."/>
            <person name="Boyd A."/>
            <person name="Carlson A."/>
            <person name="Copeland A."/>
            <person name="Coutinho P.M."/>
            <person name="de Vries R.P."/>
            <person name="Ferreira P."/>
            <person name="Findley K."/>
            <person name="Foster B."/>
            <person name="Gaskell J."/>
            <person name="Glotzer D."/>
            <person name="Gorecki P."/>
            <person name="Heitman J."/>
            <person name="Hesse C."/>
            <person name="Hori C."/>
            <person name="Igarashi K."/>
            <person name="Jurgens J.A."/>
            <person name="Kallen N."/>
            <person name="Kersten P."/>
            <person name="Kohler A."/>
            <person name="Kuees U."/>
            <person name="Kumar T.K.A."/>
            <person name="Kuo A."/>
            <person name="LaButti K."/>
            <person name="Larrondo L.F."/>
            <person name="Lindquist E."/>
            <person name="Ling A."/>
            <person name="Lombard V."/>
            <person name="Lucas S."/>
            <person name="Lundell T."/>
            <person name="Martin R."/>
            <person name="McLaughlin D.J."/>
            <person name="Morgenstern I."/>
            <person name="Morin E."/>
            <person name="Murat C."/>
            <person name="Nagy L.G."/>
            <person name="Nolan M."/>
            <person name="Ohm R.A."/>
            <person name="Patyshakuliyeva A."/>
            <person name="Rokas A."/>
            <person name="Ruiz-Duenas F.J."/>
            <person name="Sabat G."/>
            <person name="Salamov A."/>
            <person name="Samejima M."/>
            <person name="Schmutz J."/>
            <person name="Slot J.C."/>
            <person name="St John F."/>
            <person name="Stenlid J."/>
            <person name="Sun H."/>
            <person name="Sun S."/>
            <person name="Syed K."/>
            <person name="Tsang A."/>
            <person name="Wiebenga A."/>
            <person name="Young D."/>
            <person name="Pisabarro A."/>
            <person name="Eastwood D.C."/>
            <person name="Martin F."/>
            <person name="Cullen D."/>
            <person name="Grigoriev I.V."/>
            <person name="Hibbett D.S."/>
        </authorList>
    </citation>
    <scope>NUCLEOTIDE SEQUENCE</scope>
    <source>
        <strain evidence="10">FP-58527</strain>
    </source>
</reference>
<feature type="transmembrane region" description="Helical" evidence="7">
    <location>
        <begin position="102"/>
        <end position="125"/>
    </location>
</feature>
<dbReference type="HOGENOM" id="CLU_005126_10_1_1"/>
<keyword evidence="5" id="KW-0406">Ion transport</keyword>
<feature type="domain" description="Cation/H+ exchanger transmembrane" evidence="8">
    <location>
        <begin position="56"/>
        <end position="438"/>
    </location>
</feature>
<evidence type="ECO:0000256" key="4">
    <source>
        <dbReference type="ARBA" id="ARBA00022989"/>
    </source>
</evidence>
<feature type="transmembrane region" description="Helical" evidence="7">
    <location>
        <begin position="237"/>
        <end position="262"/>
    </location>
</feature>
<dbReference type="AlphaFoldDB" id="S8EQU5"/>
<dbReference type="InParanoid" id="S8EQU5"/>
<organism evidence="9 10">
    <name type="scientific">Fomitopsis schrenkii</name>
    <name type="common">Brown rot fungus</name>
    <dbReference type="NCBI Taxonomy" id="2126942"/>
    <lineage>
        <taxon>Eukaryota</taxon>
        <taxon>Fungi</taxon>
        <taxon>Dikarya</taxon>
        <taxon>Basidiomycota</taxon>
        <taxon>Agaricomycotina</taxon>
        <taxon>Agaricomycetes</taxon>
        <taxon>Polyporales</taxon>
        <taxon>Fomitopsis</taxon>
    </lineage>
</organism>
<feature type="transmembrane region" description="Helical" evidence="7">
    <location>
        <begin position="419"/>
        <end position="438"/>
    </location>
</feature>
<keyword evidence="2" id="KW-0813">Transport</keyword>
<dbReference type="PANTHER" id="PTHR32468:SF0">
    <property type="entry name" value="K(+)_H(+) ANTIPORTER 1"/>
    <property type="match status" value="1"/>
</dbReference>
<dbReference type="InterPro" id="IPR038770">
    <property type="entry name" value="Na+/solute_symporter_sf"/>
</dbReference>
<comment type="subcellular location">
    <subcellularLocation>
        <location evidence="1">Membrane</location>
        <topology evidence="1">Multi-pass membrane protein</topology>
    </subcellularLocation>
</comment>
<feature type="transmembrane region" description="Helical" evidence="7">
    <location>
        <begin position="46"/>
        <end position="65"/>
    </location>
</feature>
<keyword evidence="6 7" id="KW-0472">Membrane</keyword>
<dbReference type="GO" id="GO:0015297">
    <property type="term" value="F:antiporter activity"/>
    <property type="evidence" value="ECO:0007669"/>
    <property type="project" value="InterPro"/>
</dbReference>
<dbReference type="EMBL" id="KE504124">
    <property type="protein sequence ID" value="EPT05344.1"/>
    <property type="molecule type" value="Genomic_DNA"/>
</dbReference>
<dbReference type="STRING" id="743788.S8EQU5"/>
<dbReference type="GO" id="GO:0016020">
    <property type="term" value="C:membrane"/>
    <property type="evidence" value="ECO:0007669"/>
    <property type="project" value="UniProtKB-SubCell"/>
</dbReference>
<feature type="transmembrane region" description="Helical" evidence="7">
    <location>
        <begin position="72"/>
        <end position="90"/>
    </location>
</feature>
<dbReference type="InterPro" id="IPR006153">
    <property type="entry name" value="Cation/H_exchanger_TM"/>
</dbReference>
<accession>S8EQU5</accession>
<keyword evidence="3 7" id="KW-0812">Transmembrane</keyword>
<keyword evidence="4 7" id="KW-1133">Transmembrane helix</keyword>
<dbReference type="GO" id="GO:1902600">
    <property type="term" value="P:proton transmembrane transport"/>
    <property type="evidence" value="ECO:0007669"/>
    <property type="project" value="InterPro"/>
</dbReference>
<feature type="transmembrane region" description="Helical" evidence="7">
    <location>
        <begin position="205"/>
        <end position="231"/>
    </location>
</feature>
<dbReference type="eggNOG" id="KOG1650">
    <property type="taxonomic scope" value="Eukaryota"/>
</dbReference>
<gene>
    <name evidence="9" type="ORF">FOMPIDRAFT_1039713</name>
</gene>
<evidence type="ECO:0000313" key="9">
    <source>
        <dbReference type="EMBL" id="EPT05344.1"/>
    </source>
</evidence>
<feature type="transmembrane region" description="Helical" evidence="7">
    <location>
        <begin position="355"/>
        <end position="376"/>
    </location>
</feature>
<protein>
    <recommendedName>
        <fullName evidence="8">Cation/H+ exchanger transmembrane domain-containing protein</fullName>
    </recommendedName>
</protein>
<name>S8EQU5_FOMSC</name>
<keyword evidence="10" id="KW-1185">Reference proteome</keyword>
<evidence type="ECO:0000256" key="1">
    <source>
        <dbReference type="ARBA" id="ARBA00004141"/>
    </source>
</evidence>
<dbReference type="Pfam" id="PF00999">
    <property type="entry name" value="Na_H_Exchanger"/>
    <property type="match status" value="1"/>
</dbReference>
<evidence type="ECO:0000259" key="8">
    <source>
        <dbReference type="Pfam" id="PF00999"/>
    </source>
</evidence>
<evidence type="ECO:0000313" key="10">
    <source>
        <dbReference type="Proteomes" id="UP000015241"/>
    </source>
</evidence>
<evidence type="ECO:0000256" key="7">
    <source>
        <dbReference type="SAM" id="Phobius"/>
    </source>
</evidence>
<dbReference type="Gene3D" id="1.20.1530.20">
    <property type="match status" value="1"/>
</dbReference>
<sequence>MGESSGALIDLAGSLRWHKREDASSGGLLTGEDPSVFSKADPLKMWIIQLGVILLLTQFLGMFLRRIKQPKVIAEVIGGILLGPTAFGRIPGFTQHIFPEDASSYLSLVANIGLCLFLFLVGMEIDGTIVKRNWKTSSFIAIAGMAVPFGLGAALSVPLYHTFISSSVKFTNFMLFTGVAYSITAFPVLCRILTELKLLDTNVGIIVLSAGVGNDVVGWVLLALSVALVGAGSGLTALWILLVCVAWALFLFLVVRHVVYWLAVRTGSIDNGPTVFFMTVIFLLMFGSAFFTDIIGVQAIFGAFMAGLIIPREGGLCIALTEKLEDMVQIIFLPLYFTLSGLNTNLGLLNDGVTWGFTFAIIALSFCGKFGGCVFASRMIGFSWRESGAIGSFMSCKGLVELIVLNVGLSNNVLTQRVFSMFVLEAVVLTFLTTPLVNKFYPPEMRVKASHGAHQGEIKPSPSSTEVDEKVSSADVTIAGKSVSSPAEKWTDADEEPKTRYTVILDKIEHLPGMMALMQLIQSPSAVDDSKRDNRKSLSTRAKTLPQRVSSVSVDALRLIELSDRTSAVMRSSNADTLINTDPLLNIFTTFGDLNGVSVSSSLAVVSYDDLALSVAEHAQRHRSQLVLVPWLPPQHSTEHGGMTVTSGGGDGTETAPASPRLTTAYMQNPFETLFRGTSSSAGQSPSALHSHFVRSIFASTQADVALYIDRHHSGESALPMLNSQQHIFLPFFGGPDDRLALNFVVQLCAHPRVTATVVRVVRSAFDELEHADSIGKPHPAHLGGERPNELTVHTTTAFPDTVYGAQTTQTRLQSETADNVIWSRYASREPDDTQLSAALARIEFSEVRTPAPLHTVVEQSTNIAESASEHRARPMVIVGRSRRLAVENHHPELKQLMEQHSAFGSEVRKTVGDVAAALMATGCKASIVVLQAANVSQD</sequence>
<feature type="transmembrane region" description="Helical" evidence="7">
    <location>
        <begin position="173"/>
        <end position="193"/>
    </location>
</feature>
<dbReference type="Proteomes" id="UP000015241">
    <property type="component" value="Unassembled WGS sequence"/>
</dbReference>
<feature type="transmembrane region" description="Helical" evidence="7">
    <location>
        <begin position="274"/>
        <end position="291"/>
    </location>
</feature>
<proteinExistence type="predicted"/>
<dbReference type="InterPro" id="IPR050794">
    <property type="entry name" value="CPA2_transporter"/>
</dbReference>
<feature type="transmembrane region" description="Helical" evidence="7">
    <location>
        <begin position="137"/>
        <end position="161"/>
    </location>
</feature>
<evidence type="ECO:0000256" key="3">
    <source>
        <dbReference type="ARBA" id="ARBA00022692"/>
    </source>
</evidence>
<dbReference type="OrthoDB" id="2687058at2759"/>
<dbReference type="PANTHER" id="PTHR32468">
    <property type="entry name" value="CATION/H + ANTIPORTER"/>
    <property type="match status" value="1"/>
</dbReference>
<evidence type="ECO:0000256" key="6">
    <source>
        <dbReference type="ARBA" id="ARBA00023136"/>
    </source>
</evidence>
<evidence type="ECO:0000256" key="2">
    <source>
        <dbReference type="ARBA" id="ARBA00022448"/>
    </source>
</evidence>
<dbReference type="FunCoup" id="S8EQU5">
    <property type="interactions" value="18"/>
</dbReference>
<evidence type="ECO:0000256" key="5">
    <source>
        <dbReference type="ARBA" id="ARBA00023065"/>
    </source>
</evidence>